<reference evidence="3 4" key="1">
    <citation type="submission" date="2019-07" db="EMBL/GenBank/DDBJ databases">
        <authorList>
            <person name="Duangmal K."/>
            <person name="Teo W.F.A."/>
        </authorList>
    </citation>
    <scope>NUCLEOTIDE SEQUENCE [LARGE SCALE GENOMIC DNA]</scope>
    <source>
        <strain evidence="3 4">TBRC 6029</strain>
    </source>
</reference>
<dbReference type="OrthoDB" id="3874132at2"/>
<keyword evidence="1" id="KW-0472">Membrane</keyword>
<dbReference type="EMBL" id="VJWX01000685">
    <property type="protein sequence ID" value="TVT18520.1"/>
    <property type="molecule type" value="Genomic_DNA"/>
</dbReference>
<evidence type="ECO:0000313" key="3">
    <source>
        <dbReference type="EMBL" id="TVT18520.1"/>
    </source>
</evidence>
<accession>A0A558A2N6</accession>
<proteinExistence type="predicted"/>
<feature type="transmembrane region" description="Helical" evidence="1">
    <location>
        <begin position="112"/>
        <end position="138"/>
    </location>
</feature>
<dbReference type="RefSeq" id="WP_144593219.1">
    <property type="nucleotide sequence ID" value="NZ_VJWX01000685.1"/>
</dbReference>
<evidence type="ECO:0000256" key="1">
    <source>
        <dbReference type="SAM" id="Phobius"/>
    </source>
</evidence>
<name>A0A558A2N6_9PSEU</name>
<dbReference type="InterPro" id="IPR057746">
    <property type="entry name" value="CpnT-like_N"/>
</dbReference>
<sequence>MSGADETTHLPAGLQHFFKIVLGMEWPEGSEGGLKAISRAWSQFHDDLEAALGELPSITNDLDRSFDGVTASSIVGFMRGDLSTGLGELRDQAADFAKQAKNAAADIQKTKIMLIVMAAITLAAVIELLASLFGAIFVPVVEAAARLALRELLQQLLERMSAITFRQVLNQAWKLTLTTAKWAAGGAAFMGGLDAGIQGGQIASGDRDGFDTQSL</sequence>
<keyword evidence="1" id="KW-1133">Transmembrane helix</keyword>
<evidence type="ECO:0000313" key="4">
    <source>
        <dbReference type="Proteomes" id="UP000320011"/>
    </source>
</evidence>
<comment type="caution">
    <text evidence="3">The sequence shown here is derived from an EMBL/GenBank/DDBJ whole genome shotgun (WGS) entry which is preliminary data.</text>
</comment>
<keyword evidence="4" id="KW-1185">Reference proteome</keyword>
<reference evidence="3 4" key="2">
    <citation type="submission" date="2019-08" db="EMBL/GenBank/DDBJ databases">
        <title>Amycolatopsis acidicola sp. nov., isolated from peat swamp forest soil.</title>
        <authorList>
            <person name="Srisuk N."/>
        </authorList>
    </citation>
    <scope>NUCLEOTIDE SEQUENCE [LARGE SCALE GENOMIC DNA]</scope>
    <source>
        <strain evidence="3 4">TBRC 6029</strain>
    </source>
</reference>
<dbReference type="AlphaFoldDB" id="A0A558A2N6"/>
<keyword evidence="1" id="KW-0812">Transmembrane</keyword>
<evidence type="ECO:0000259" key="2">
    <source>
        <dbReference type="Pfam" id="PF25547"/>
    </source>
</evidence>
<gene>
    <name evidence="3" type="ORF">FNH05_35485</name>
</gene>
<feature type="non-terminal residue" evidence="3">
    <location>
        <position position="215"/>
    </location>
</feature>
<feature type="domain" description="Outer membrane channel protein CpnT-like N-terminal" evidence="2">
    <location>
        <begin position="15"/>
        <end position="148"/>
    </location>
</feature>
<dbReference type="Pfam" id="PF25547">
    <property type="entry name" value="WXG100_2"/>
    <property type="match status" value="1"/>
</dbReference>
<dbReference type="Proteomes" id="UP000320011">
    <property type="component" value="Unassembled WGS sequence"/>
</dbReference>
<protein>
    <recommendedName>
        <fullName evidence="2">Outer membrane channel protein CpnT-like N-terminal domain-containing protein</fullName>
    </recommendedName>
</protein>
<organism evidence="3 4">
    <name type="scientific">Amycolatopsis rhizosphaerae</name>
    <dbReference type="NCBI Taxonomy" id="2053003"/>
    <lineage>
        <taxon>Bacteria</taxon>
        <taxon>Bacillati</taxon>
        <taxon>Actinomycetota</taxon>
        <taxon>Actinomycetes</taxon>
        <taxon>Pseudonocardiales</taxon>
        <taxon>Pseudonocardiaceae</taxon>
        <taxon>Amycolatopsis</taxon>
    </lineage>
</organism>